<dbReference type="RefSeq" id="WP_318750818.1">
    <property type="nucleotide sequence ID" value="NZ_CP132508.1"/>
</dbReference>
<accession>A0ABZ0QRB5</accession>
<dbReference type="SUPFAM" id="SSF53448">
    <property type="entry name" value="Nucleotide-diphospho-sugar transferases"/>
    <property type="match status" value="1"/>
</dbReference>
<dbReference type="Proteomes" id="UP001304683">
    <property type="component" value="Chromosome"/>
</dbReference>
<dbReference type="EMBL" id="CP132508">
    <property type="protein sequence ID" value="WPD19239.1"/>
    <property type="molecule type" value="Genomic_DNA"/>
</dbReference>
<keyword evidence="1" id="KW-0472">Membrane</keyword>
<evidence type="ECO:0000313" key="3">
    <source>
        <dbReference type="Proteomes" id="UP001304683"/>
    </source>
</evidence>
<reference evidence="2 3" key="1">
    <citation type="submission" date="2023-08" db="EMBL/GenBank/DDBJ databases">
        <title>Genome sequence of Thermaerobacter compostii strain Ins1, a spore-forming filamentous bacterium isolated from a deep geothermal reservoir.</title>
        <authorList>
            <person name="Bregnard D."/>
            <person name="Gonzalez D."/>
            <person name="Junier P."/>
        </authorList>
    </citation>
    <scope>NUCLEOTIDE SEQUENCE [LARGE SCALE GENOMIC DNA]</scope>
    <source>
        <strain evidence="2 3">Ins1</strain>
    </source>
</reference>
<proteinExistence type="predicted"/>
<gene>
    <name evidence="2" type="ORF">Q5761_00775</name>
</gene>
<keyword evidence="3" id="KW-1185">Reference proteome</keyword>
<evidence type="ECO:0000256" key="1">
    <source>
        <dbReference type="SAM" id="Phobius"/>
    </source>
</evidence>
<dbReference type="InterPro" id="IPR029044">
    <property type="entry name" value="Nucleotide-diphossugar_trans"/>
</dbReference>
<organism evidence="2 3">
    <name type="scientific">Thermaerobacter composti</name>
    <dbReference type="NCBI Taxonomy" id="554949"/>
    <lineage>
        <taxon>Bacteria</taxon>
        <taxon>Bacillati</taxon>
        <taxon>Bacillota</taxon>
        <taxon>Clostridia</taxon>
        <taxon>Eubacteriales</taxon>
        <taxon>Clostridiales Family XVII. Incertae Sedis</taxon>
        <taxon>Thermaerobacter</taxon>
    </lineage>
</organism>
<feature type="transmembrane region" description="Helical" evidence="1">
    <location>
        <begin position="6"/>
        <end position="25"/>
    </location>
</feature>
<dbReference type="Gene3D" id="3.90.550.10">
    <property type="entry name" value="Spore Coat Polysaccharide Biosynthesis Protein SpsA, Chain A"/>
    <property type="match status" value="1"/>
</dbReference>
<keyword evidence="1" id="KW-0812">Transmembrane</keyword>
<sequence>MGDGAVWWLLALGLAAGLAGVVGGVRPGRAPWSRRPQRPSSDGEGEPWPLVVLVRDAAAFIEGIVDELAALAPGSPIVVVDCGSTDETPCIVQRMRQRVPTLQVLCWPADRGGGPSPLEAALFVTGAPLAVTLDLTNPGLFRWQDLRSPLLRLLDAAASGRKSMTG</sequence>
<name>A0ABZ0QRB5_9FIRM</name>
<keyword evidence="1" id="KW-1133">Transmembrane helix</keyword>
<evidence type="ECO:0008006" key="4">
    <source>
        <dbReference type="Google" id="ProtNLM"/>
    </source>
</evidence>
<evidence type="ECO:0000313" key="2">
    <source>
        <dbReference type="EMBL" id="WPD19239.1"/>
    </source>
</evidence>
<protein>
    <recommendedName>
        <fullName evidence="4">Glycosyltransferase</fullName>
    </recommendedName>
</protein>